<evidence type="ECO:0000313" key="1">
    <source>
        <dbReference type="EMBL" id="KRX20870.1"/>
    </source>
</evidence>
<reference evidence="1 2" key="1">
    <citation type="submission" date="2015-01" db="EMBL/GenBank/DDBJ databases">
        <title>Evolution of Trichinella species and genotypes.</title>
        <authorList>
            <person name="Korhonen P.K."/>
            <person name="Edoardo P."/>
            <person name="Giuseppe L.R."/>
            <person name="Gasser R.B."/>
        </authorList>
    </citation>
    <scope>NUCLEOTIDE SEQUENCE [LARGE SCALE GENOMIC DNA]</scope>
    <source>
        <strain evidence="1">ISS37</strain>
    </source>
</reference>
<dbReference type="OrthoDB" id="10324879at2759"/>
<proteinExistence type="predicted"/>
<dbReference type="AlphaFoldDB" id="A0A0V0S258"/>
<dbReference type="Proteomes" id="UP000054630">
    <property type="component" value="Unassembled WGS sequence"/>
</dbReference>
<evidence type="ECO:0000313" key="2">
    <source>
        <dbReference type="Proteomes" id="UP000054630"/>
    </source>
</evidence>
<protein>
    <submittedName>
        <fullName evidence="1">Uncharacterized protein</fullName>
    </submittedName>
</protein>
<gene>
    <name evidence="1" type="ORF">T07_5240</name>
</gene>
<name>A0A0V0S258_9BILA</name>
<organism evidence="1 2">
    <name type="scientific">Trichinella nelsoni</name>
    <dbReference type="NCBI Taxonomy" id="6336"/>
    <lineage>
        <taxon>Eukaryota</taxon>
        <taxon>Metazoa</taxon>
        <taxon>Ecdysozoa</taxon>
        <taxon>Nematoda</taxon>
        <taxon>Enoplea</taxon>
        <taxon>Dorylaimia</taxon>
        <taxon>Trichinellida</taxon>
        <taxon>Trichinellidae</taxon>
        <taxon>Trichinella</taxon>
    </lineage>
</organism>
<accession>A0A0V0S258</accession>
<dbReference type="EMBL" id="JYDL01000044">
    <property type="protein sequence ID" value="KRX20870.1"/>
    <property type="molecule type" value="Genomic_DNA"/>
</dbReference>
<sequence>MDGINDSFAARLESMISVVSWVRCTMSATIIPSLGSPGVLVTPGQRRTTLVNRSTTHSSPSISKNEQSEAIGLLFGNSMEPDSILLIGNAPAWTSFTHLFSASCNSKIVSFLPSLLSLPPDYSLDLLNSVVASREIVYIHI</sequence>
<keyword evidence="2" id="KW-1185">Reference proteome</keyword>
<comment type="caution">
    <text evidence="1">The sequence shown here is derived from an EMBL/GenBank/DDBJ whole genome shotgun (WGS) entry which is preliminary data.</text>
</comment>